<dbReference type="AlphaFoldDB" id="A0A5B7DEA1"/>
<feature type="compositionally biased region" description="Pro residues" evidence="1">
    <location>
        <begin position="13"/>
        <end position="32"/>
    </location>
</feature>
<keyword evidence="3" id="KW-1185">Reference proteome</keyword>
<accession>A0A5B7DEA1</accession>
<gene>
    <name evidence="2" type="ORF">E2C01_012308</name>
</gene>
<dbReference type="Proteomes" id="UP000324222">
    <property type="component" value="Unassembled WGS sequence"/>
</dbReference>
<dbReference type="EMBL" id="VSRR010000766">
    <property type="protein sequence ID" value="MPC19395.1"/>
    <property type="molecule type" value="Genomic_DNA"/>
</dbReference>
<proteinExistence type="predicted"/>
<sequence length="121" mass="12828">MAGFPVSCAAPAASPPPPMPALHPASPRPSPMPSIVARAAPRCGAGQGDVLRAPEQGSVLFKLVLGEQQETFYTASSHGFDCCTSAWESWSAAPPTAMWTSLPLYKSLDWRVKCSMFPPLL</sequence>
<evidence type="ECO:0000313" key="3">
    <source>
        <dbReference type="Proteomes" id="UP000324222"/>
    </source>
</evidence>
<protein>
    <submittedName>
        <fullName evidence="2">Uncharacterized protein</fullName>
    </submittedName>
</protein>
<organism evidence="2 3">
    <name type="scientific">Portunus trituberculatus</name>
    <name type="common">Swimming crab</name>
    <name type="synonym">Neptunus trituberculatus</name>
    <dbReference type="NCBI Taxonomy" id="210409"/>
    <lineage>
        <taxon>Eukaryota</taxon>
        <taxon>Metazoa</taxon>
        <taxon>Ecdysozoa</taxon>
        <taxon>Arthropoda</taxon>
        <taxon>Crustacea</taxon>
        <taxon>Multicrustacea</taxon>
        <taxon>Malacostraca</taxon>
        <taxon>Eumalacostraca</taxon>
        <taxon>Eucarida</taxon>
        <taxon>Decapoda</taxon>
        <taxon>Pleocyemata</taxon>
        <taxon>Brachyura</taxon>
        <taxon>Eubrachyura</taxon>
        <taxon>Portunoidea</taxon>
        <taxon>Portunidae</taxon>
        <taxon>Portuninae</taxon>
        <taxon>Portunus</taxon>
    </lineage>
</organism>
<name>A0A5B7DEA1_PORTR</name>
<reference evidence="2 3" key="1">
    <citation type="submission" date="2019-05" db="EMBL/GenBank/DDBJ databases">
        <title>Another draft genome of Portunus trituberculatus and its Hox gene families provides insights of decapod evolution.</title>
        <authorList>
            <person name="Jeong J.-H."/>
            <person name="Song I."/>
            <person name="Kim S."/>
            <person name="Choi T."/>
            <person name="Kim D."/>
            <person name="Ryu S."/>
            <person name="Kim W."/>
        </authorList>
    </citation>
    <scope>NUCLEOTIDE SEQUENCE [LARGE SCALE GENOMIC DNA]</scope>
    <source>
        <tissue evidence="2">Muscle</tissue>
    </source>
</reference>
<evidence type="ECO:0000313" key="2">
    <source>
        <dbReference type="EMBL" id="MPC19395.1"/>
    </source>
</evidence>
<evidence type="ECO:0000256" key="1">
    <source>
        <dbReference type="SAM" id="MobiDB-lite"/>
    </source>
</evidence>
<feature type="region of interest" description="Disordered" evidence="1">
    <location>
        <begin position="10"/>
        <end position="33"/>
    </location>
</feature>
<comment type="caution">
    <text evidence="2">The sequence shown here is derived from an EMBL/GenBank/DDBJ whole genome shotgun (WGS) entry which is preliminary data.</text>
</comment>